<dbReference type="InterPro" id="IPR047272">
    <property type="entry name" value="S49_SppA_C"/>
</dbReference>
<evidence type="ECO:0000256" key="1">
    <source>
        <dbReference type="ARBA" id="ARBA00004236"/>
    </source>
</evidence>
<dbReference type="EMBL" id="JAKGAS010000001">
    <property type="protein sequence ID" value="MCF2947012.1"/>
    <property type="molecule type" value="Genomic_DNA"/>
</dbReference>
<evidence type="ECO:0000259" key="12">
    <source>
        <dbReference type="Pfam" id="PF01343"/>
    </source>
</evidence>
<sequence>MEFLYDYGLFIAKAVTIVIAILVVVGGVIALASKQKQGKGNLEISSISEKLEDITNHARHLLMSKEELKQFNKDKKKKEKQDAKDAKSAKKNDTKEQIGKVFVVDFIGSMDAHEVDNLREEITTILSIAKPEDEVLVRLESGGGVVHGYGLAASQLQRIKDKNIKLTIAVDKVAASGGYMMTCVADKVLAANFAIIGSIGVIAQMPNFNKLLKKSNIEFEQHTAGQFKRTLTMFGENNDQGREKFREELEEVHQMFKGFVSEHRPELDIDRVATGEYWYGSKAKELGLVDVIQTSDDYLLTLNETKKIYSVKYSIKKNLAEKFGIAAFTSLQTAFVKTWTKSQSLFK</sequence>
<evidence type="ECO:0000256" key="6">
    <source>
        <dbReference type="ARBA" id="ARBA00022801"/>
    </source>
</evidence>
<reference evidence="14 15" key="1">
    <citation type="submission" date="2022-01" db="EMBL/GenBank/DDBJ databases">
        <title>Paraglaciecola sp. G1-23.</title>
        <authorList>
            <person name="Jin M.S."/>
            <person name="Han D.M."/>
            <person name="Kim H.M."/>
            <person name="Jeon C.O."/>
        </authorList>
    </citation>
    <scope>NUCLEOTIDE SEQUENCE [LARGE SCALE GENOMIC DNA]</scope>
    <source>
        <strain evidence="14 15">G1-23</strain>
    </source>
</reference>
<feature type="domain" description="Peptidase S49" evidence="12">
    <location>
        <begin position="159"/>
        <end position="307"/>
    </location>
</feature>
<feature type="transmembrane region" description="Helical" evidence="11">
    <location>
        <begin position="12"/>
        <end position="32"/>
    </location>
</feature>
<comment type="similarity">
    <text evidence="2">Belongs to the peptidase S49 family.</text>
</comment>
<dbReference type="Proteomes" id="UP001521137">
    <property type="component" value="Unassembled WGS sequence"/>
</dbReference>
<keyword evidence="7" id="KW-0720">Serine protease</keyword>
<dbReference type="GO" id="GO:0006508">
    <property type="term" value="P:proteolysis"/>
    <property type="evidence" value="ECO:0007669"/>
    <property type="project" value="UniProtKB-KW"/>
</dbReference>
<dbReference type="Pfam" id="PF01343">
    <property type="entry name" value="Peptidase_S49"/>
    <property type="match status" value="1"/>
</dbReference>
<accession>A0ABS9D3J6</accession>
<evidence type="ECO:0000256" key="3">
    <source>
        <dbReference type="ARBA" id="ARBA00022475"/>
    </source>
</evidence>
<keyword evidence="6 14" id="KW-0378">Hydrolase</keyword>
<dbReference type="PANTHER" id="PTHR42987:SF4">
    <property type="entry name" value="PROTEASE SOHB-RELATED"/>
    <property type="match status" value="1"/>
</dbReference>
<evidence type="ECO:0000259" key="13">
    <source>
        <dbReference type="Pfam" id="PF08496"/>
    </source>
</evidence>
<evidence type="ECO:0000256" key="11">
    <source>
        <dbReference type="SAM" id="Phobius"/>
    </source>
</evidence>
<keyword evidence="15" id="KW-1185">Reference proteome</keyword>
<dbReference type="InterPro" id="IPR002142">
    <property type="entry name" value="Peptidase_S49"/>
</dbReference>
<dbReference type="Pfam" id="PF08496">
    <property type="entry name" value="Peptidase_S49_N"/>
    <property type="match status" value="1"/>
</dbReference>
<keyword evidence="3" id="KW-1003">Cell membrane</keyword>
<evidence type="ECO:0000313" key="14">
    <source>
        <dbReference type="EMBL" id="MCF2947012.1"/>
    </source>
</evidence>
<comment type="subcellular location">
    <subcellularLocation>
        <location evidence="1">Cell membrane</location>
    </subcellularLocation>
</comment>
<gene>
    <name evidence="14" type="primary">sohB</name>
    <name evidence="14" type="ORF">L0668_02760</name>
</gene>
<organism evidence="14 15">
    <name type="scientific">Paraglaciecola algarum</name>
    <dbReference type="NCBI Taxonomy" id="3050085"/>
    <lineage>
        <taxon>Bacteria</taxon>
        <taxon>Pseudomonadati</taxon>
        <taxon>Pseudomonadota</taxon>
        <taxon>Gammaproteobacteria</taxon>
        <taxon>Alteromonadales</taxon>
        <taxon>Alteromonadaceae</taxon>
        <taxon>Paraglaciecola</taxon>
    </lineage>
</organism>
<feature type="domain" description="Peptidase S49 N-terminal proteobacteria" evidence="13">
    <location>
        <begin position="2"/>
        <end position="156"/>
    </location>
</feature>
<evidence type="ECO:0000256" key="2">
    <source>
        <dbReference type="ARBA" id="ARBA00008683"/>
    </source>
</evidence>
<proteinExistence type="inferred from homology"/>
<name>A0ABS9D3J6_9ALTE</name>
<evidence type="ECO:0000256" key="5">
    <source>
        <dbReference type="ARBA" id="ARBA00022692"/>
    </source>
</evidence>
<dbReference type="EC" id="3.4.21.-" evidence="14"/>
<dbReference type="InterPro" id="IPR029045">
    <property type="entry name" value="ClpP/crotonase-like_dom_sf"/>
</dbReference>
<evidence type="ECO:0000256" key="4">
    <source>
        <dbReference type="ARBA" id="ARBA00022670"/>
    </source>
</evidence>
<dbReference type="Gene3D" id="6.20.330.10">
    <property type="match status" value="1"/>
</dbReference>
<dbReference type="InterPro" id="IPR013703">
    <property type="entry name" value="Peptidase_S49_N_proteobac"/>
</dbReference>
<evidence type="ECO:0000313" key="15">
    <source>
        <dbReference type="Proteomes" id="UP001521137"/>
    </source>
</evidence>
<keyword evidence="5 11" id="KW-0812">Transmembrane</keyword>
<feature type="coiled-coil region" evidence="10">
    <location>
        <begin position="61"/>
        <end position="93"/>
    </location>
</feature>
<dbReference type="CDD" id="cd07023">
    <property type="entry name" value="S49_Sppa_N_C"/>
    <property type="match status" value="1"/>
</dbReference>
<evidence type="ECO:0000256" key="8">
    <source>
        <dbReference type="ARBA" id="ARBA00022989"/>
    </source>
</evidence>
<keyword evidence="4 14" id="KW-0645">Protease</keyword>
<dbReference type="PANTHER" id="PTHR42987">
    <property type="entry name" value="PEPTIDASE S49"/>
    <property type="match status" value="1"/>
</dbReference>
<protein>
    <submittedName>
        <fullName evidence="14">Protease SohB</fullName>
        <ecNumber evidence="14">3.4.21.-</ecNumber>
    </submittedName>
</protein>
<keyword evidence="10" id="KW-0175">Coiled coil</keyword>
<keyword evidence="9 11" id="KW-0472">Membrane</keyword>
<evidence type="ECO:0000256" key="9">
    <source>
        <dbReference type="ARBA" id="ARBA00023136"/>
    </source>
</evidence>
<dbReference type="NCBIfam" id="NF008745">
    <property type="entry name" value="PRK11778.1"/>
    <property type="match status" value="1"/>
</dbReference>
<evidence type="ECO:0000256" key="7">
    <source>
        <dbReference type="ARBA" id="ARBA00022825"/>
    </source>
</evidence>
<dbReference type="Gene3D" id="3.90.226.10">
    <property type="entry name" value="2-enoyl-CoA Hydratase, Chain A, domain 1"/>
    <property type="match status" value="1"/>
</dbReference>
<evidence type="ECO:0000256" key="10">
    <source>
        <dbReference type="SAM" id="Coils"/>
    </source>
</evidence>
<dbReference type="GO" id="GO:0008233">
    <property type="term" value="F:peptidase activity"/>
    <property type="evidence" value="ECO:0007669"/>
    <property type="project" value="UniProtKB-KW"/>
</dbReference>
<comment type="caution">
    <text evidence="14">The sequence shown here is derived from an EMBL/GenBank/DDBJ whole genome shotgun (WGS) entry which is preliminary data.</text>
</comment>
<keyword evidence="8 11" id="KW-1133">Transmembrane helix</keyword>
<dbReference type="RefSeq" id="WP_235310526.1">
    <property type="nucleotide sequence ID" value="NZ_JAKGAS010000001.1"/>
</dbReference>
<dbReference type="SUPFAM" id="SSF52096">
    <property type="entry name" value="ClpP/crotonase"/>
    <property type="match status" value="1"/>
</dbReference>